<sequence>MLYELRTYYVIPGRMQAMLNRFRDNTITIFAKHGMKVTNFWVDADESNNRLYYVLEHADKAARERNFEAFLEDPEWLELRRRTEQEGPMYEKIDIAFMKVAPFFKTE</sequence>
<dbReference type="RefSeq" id="WP_188889536.1">
    <property type="nucleotide sequence ID" value="NZ_BMHY01000004.1"/>
</dbReference>
<dbReference type="AlphaFoldDB" id="A0A917LZH3"/>
<organism evidence="2 3">
    <name type="scientific">Paenibacillus radicis</name>
    <name type="common">ex Gao et al. 2016</name>
    <dbReference type="NCBI Taxonomy" id="1737354"/>
    <lineage>
        <taxon>Bacteria</taxon>
        <taxon>Bacillati</taxon>
        <taxon>Bacillota</taxon>
        <taxon>Bacilli</taxon>
        <taxon>Bacillales</taxon>
        <taxon>Paenibacillaceae</taxon>
        <taxon>Paenibacillus</taxon>
    </lineage>
</organism>
<dbReference type="InterPro" id="IPR011008">
    <property type="entry name" value="Dimeric_a/b-barrel"/>
</dbReference>
<evidence type="ECO:0000313" key="2">
    <source>
        <dbReference type="EMBL" id="GGG69103.1"/>
    </source>
</evidence>
<evidence type="ECO:0000259" key="1">
    <source>
        <dbReference type="Pfam" id="PF07978"/>
    </source>
</evidence>
<accession>A0A917LZH3</accession>
<protein>
    <submittedName>
        <fullName evidence="2">NIPSNAP family protein</fullName>
    </submittedName>
</protein>
<dbReference type="SUPFAM" id="SSF54909">
    <property type="entry name" value="Dimeric alpha+beta barrel"/>
    <property type="match status" value="1"/>
</dbReference>
<evidence type="ECO:0000313" key="3">
    <source>
        <dbReference type="Proteomes" id="UP000600247"/>
    </source>
</evidence>
<proteinExistence type="predicted"/>
<name>A0A917LZH3_9BACL</name>
<dbReference type="Proteomes" id="UP000600247">
    <property type="component" value="Unassembled WGS sequence"/>
</dbReference>
<feature type="domain" description="NIPSNAP" evidence="1">
    <location>
        <begin position="3"/>
        <end position="103"/>
    </location>
</feature>
<dbReference type="Gene3D" id="3.30.70.100">
    <property type="match status" value="1"/>
</dbReference>
<dbReference type="InterPro" id="IPR012577">
    <property type="entry name" value="NIPSNAP"/>
</dbReference>
<dbReference type="Pfam" id="PF07978">
    <property type="entry name" value="NIPSNAP"/>
    <property type="match status" value="1"/>
</dbReference>
<keyword evidence="3" id="KW-1185">Reference proteome</keyword>
<gene>
    <name evidence="2" type="ORF">GCM10010918_25250</name>
</gene>
<dbReference type="EMBL" id="BMHY01000004">
    <property type="protein sequence ID" value="GGG69103.1"/>
    <property type="molecule type" value="Genomic_DNA"/>
</dbReference>
<comment type="caution">
    <text evidence="2">The sequence shown here is derived from an EMBL/GenBank/DDBJ whole genome shotgun (WGS) entry which is preliminary data.</text>
</comment>
<reference evidence="2 3" key="1">
    <citation type="journal article" date="2014" name="Int. J. Syst. Evol. Microbiol.">
        <title>Complete genome sequence of Corynebacterium casei LMG S-19264T (=DSM 44701T), isolated from a smear-ripened cheese.</title>
        <authorList>
            <consortium name="US DOE Joint Genome Institute (JGI-PGF)"/>
            <person name="Walter F."/>
            <person name="Albersmeier A."/>
            <person name="Kalinowski J."/>
            <person name="Ruckert C."/>
        </authorList>
    </citation>
    <scope>NUCLEOTIDE SEQUENCE [LARGE SCALE GENOMIC DNA]</scope>
    <source>
        <strain evidence="2 3">CGMCC 1.15286</strain>
    </source>
</reference>